<sequence>MSTGELSVAINEDVQQVLQSGELRDELLHHFAEGLKDGVVVNTRQARDTVRWSLLRASTIDDKYQSPRSSEDHLVVEGGVEEVHLTREVPNLEVDEGAAGDVVLVDLVGTRSHWETFCGTPPDILMHKSTHISPRQSDGQVDMPKADEQDPRLAVGRRRAVLDVGLLFTITEIFGERVRNPVAVSQLFHLAPDSKREQFRRYLEKTGVVDSLTSASQFWGQSSADSEALQQEVIDLRQRCARLVEENKELKSRLNEPEDGASTEN</sequence>
<protein>
    <submittedName>
        <fullName evidence="5">Uncharacterized protein</fullName>
    </submittedName>
</protein>
<evidence type="ECO:0000256" key="3">
    <source>
        <dbReference type="ARBA" id="ARBA00023242"/>
    </source>
</evidence>
<evidence type="ECO:0000313" key="6">
    <source>
        <dbReference type="Proteomes" id="UP000518266"/>
    </source>
</evidence>
<evidence type="ECO:0000313" key="5">
    <source>
        <dbReference type="EMBL" id="KAF3839398.1"/>
    </source>
</evidence>
<dbReference type="EMBL" id="JAAKFY010000021">
    <property type="protein sequence ID" value="KAF3839398.1"/>
    <property type="molecule type" value="Genomic_DNA"/>
</dbReference>
<dbReference type="Gene3D" id="6.10.250.1060">
    <property type="match status" value="1"/>
</dbReference>
<dbReference type="PRINTS" id="PR02028">
    <property type="entry name" value="CMYCBINDINGP"/>
</dbReference>
<name>A0A7J5XTH7_DISMA</name>
<comment type="subcellular location">
    <subcellularLocation>
        <location evidence="1">Nucleus</location>
    </subcellularLocation>
</comment>
<dbReference type="PANTHER" id="PTHR13168">
    <property type="entry name" value="ASSOCIATE OF C-MYC AMY-1"/>
    <property type="match status" value="1"/>
</dbReference>
<proteinExistence type="inferred from homology"/>
<keyword evidence="4" id="KW-0175">Coiled coil</keyword>
<dbReference type="InterPro" id="IPR026060">
    <property type="entry name" value="AMY1"/>
</dbReference>
<feature type="coiled-coil region" evidence="4">
    <location>
        <begin position="226"/>
        <end position="253"/>
    </location>
</feature>
<comment type="similarity">
    <text evidence="2">Belongs to the AMY1 family.</text>
</comment>
<dbReference type="OrthoDB" id="524165at2759"/>
<reference evidence="5 6" key="1">
    <citation type="submission" date="2020-03" db="EMBL/GenBank/DDBJ databases">
        <title>Dissostichus mawsoni Genome sequencing and assembly.</title>
        <authorList>
            <person name="Park H."/>
        </authorList>
    </citation>
    <scope>NUCLEOTIDE SEQUENCE [LARGE SCALE GENOMIC DNA]</scope>
    <source>
        <strain evidence="5">DM0001</strain>
        <tissue evidence="5">Muscle</tissue>
    </source>
</reference>
<dbReference type="PANTHER" id="PTHR13168:SF0">
    <property type="entry name" value="C-MYC-BINDING PROTEIN"/>
    <property type="match status" value="1"/>
</dbReference>
<comment type="caution">
    <text evidence="5">The sequence shown here is derived from an EMBL/GenBank/DDBJ whole genome shotgun (WGS) entry which is preliminary data.</text>
</comment>
<evidence type="ECO:0000256" key="1">
    <source>
        <dbReference type="ARBA" id="ARBA00004123"/>
    </source>
</evidence>
<evidence type="ECO:0000256" key="4">
    <source>
        <dbReference type="SAM" id="Coils"/>
    </source>
</evidence>
<dbReference type="AlphaFoldDB" id="A0A7J5XTH7"/>
<gene>
    <name evidence="5" type="ORF">F7725_018115</name>
</gene>
<keyword evidence="6" id="KW-1185">Reference proteome</keyword>
<accession>A0A7J5XTH7</accession>
<dbReference type="GO" id="GO:0005634">
    <property type="term" value="C:nucleus"/>
    <property type="evidence" value="ECO:0007669"/>
    <property type="project" value="UniProtKB-SubCell"/>
</dbReference>
<dbReference type="GO" id="GO:0003713">
    <property type="term" value="F:transcription coactivator activity"/>
    <property type="evidence" value="ECO:0007669"/>
    <property type="project" value="InterPro"/>
</dbReference>
<dbReference type="Proteomes" id="UP000518266">
    <property type="component" value="Unassembled WGS sequence"/>
</dbReference>
<evidence type="ECO:0000256" key="2">
    <source>
        <dbReference type="ARBA" id="ARBA00009389"/>
    </source>
</evidence>
<keyword evidence="3" id="KW-0539">Nucleus</keyword>
<organism evidence="5 6">
    <name type="scientific">Dissostichus mawsoni</name>
    <name type="common">Antarctic cod</name>
    <dbReference type="NCBI Taxonomy" id="36200"/>
    <lineage>
        <taxon>Eukaryota</taxon>
        <taxon>Metazoa</taxon>
        <taxon>Chordata</taxon>
        <taxon>Craniata</taxon>
        <taxon>Vertebrata</taxon>
        <taxon>Euteleostomi</taxon>
        <taxon>Actinopterygii</taxon>
        <taxon>Neopterygii</taxon>
        <taxon>Teleostei</taxon>
        <taxon>Neoteleostei</taxon>
        <taxon>Acanthomorphata</taxon>
        <taxon>Eupercaria</taxon>
        <taxon>Perciformes</taxon>
        <taxon>Notothenioidei</taxon>
        <taxon>Nototheniidae</taxon>
        <taxon>Dissostichus</taxon>
    </lineage>
</organism>